<dbReference type="AlphaFoldDB" id="A0A1A9VMT3"/>
<feature type="region of interest" description="Disordered" evidence="1">
    <location>
        <begin position="1"/>
        <end position="52"/>
    </location>
</feature>
<dbReference type="VEuPathDB" id="VectorBase:GAUT042048"/>
<accession>A0A1A9VMT3</accession>
<evidence type="ECO:0000256" key="1">
    <source>
        <dbReference type="SAM" id="MobiDB-lite"/>
    </source>
</evidence>
<dbReference type="EnsemblMetazoa" id="GAUT042048-RA">
    <property type="protein sequence ID" value="GAUT042048-PA"/>
    <property type="gene ID" value="GAUT042048"/>
</dbReference>
<evidence type="ECO:0000313" key="2">
    <source>
        <dbReference type="EnsemblMetazoa" id="GAUT042048-PA"/>
    </source>
</evidence>
<name>A0A1A9VMT3_GLOAU</name>
<evidence type="ECO:0000313" key="3">
    <source>
        <dbReference type="Proteomes" id="UP000078200"/>
    </source>
</evidence>
<keyword evidence="3" id="KW-1185">Reference proteome</keyword>
<proteinExistence type="predicted"/>
<organism evidence="2 3">
    <name type="scientific">Glossina austeni</name>
    <name type="common">Savannah tsetse fly</name>
    <dbReference type="NCBI Taxonomy" id="7395"/>
    <lineage>
        <taxon>Eukaryota</taxon>
        <taxon>Metazoa</taxon>
        <taxon>Ecdysozoa</taxon>
        <taxon>Arthropoda</taxon>
        <taxon>Hexapoda</taxon>
        <taxon>Insecta</taxon>
        <taxon>Pterygota</taxon>
        <taxon>Neoptera</taxon>
        <taxon>Endopterygota</taxon>
        <taxon>Diptera</taxon>
        <taxon>Brachycera</taxon>
        <taxon>Muscomorpha</taxon>
        <taxon>Hippoboscoidea</taxon>
        <taxon>Glossinidae</taxon>
        <taxon>Glossina</taxon>
    </lineage>
</organism>
<reference evidence="2" key="1">
    <citation type="submission" date="2020-05" db="UniProtKB">
        <authorList>
            <consortium name="EnsemblMetazoa"/>
        </authorList>
    </citation>
    <scope>IDENTIFICATION</scope>
    <source>
        <strain evidence="2">TTRI</strain>
    </source>
</reference>
<protein>
    <submittedName>
        <fullName evidence="2">Uncharacterized protein</fullName>
    </submittedName>
</protein>
<feature type="compositionally biased region" description="Low complexity" evidence="1">
    <location>
        <begin position="25"/>
        <end position="52"/>
    </location>
</feature>
<dbReference type="Proteomes" id="UP000078200">
    <property type="component" value="Unassembled WGS sequence"/>
</dbReference>
<sequence>MGHRQESGAYRHMHKQSNNEKYGINGHSNKYKNNSNNKNSINTKNDNYNNNKMASNAIGKLLAKTTKVMRVPPSRTNANAINAEKADVRINGECLSKLKQEAQQAFTELECKLNAITALMADDRNV</sequence>